<protein>
    <submittedName>
        <fullName evidence="1">Uncharacterized protein</fullName>
    </submittedName>
</protein>
<evidence type="ECO:0000313" key="1">
    <source>
        <dbReference type="EMBL" id="KAF2879118.1"/>
    </source>
</evidence>
<dbReference type="EMBL" id="VTPC01091225">
    <property type="protein sequence ID" value="KAF2879118.1"/>
    <property type="molecule type" value="Genomic_DNA"/>
</dbReference>
<dbReference type="Proteomes" id="UP000801492">
    <property type="component" value="Unassembled WGS sequence"/>
</dbReference>
<sequence length="88" mass="10186">MVPDFPQCTTSVIVEDYIGCKNLIVQALKRRDSQKFLKGVDGLRRDRPRCDLAWDTAIVLRYLKQQDNGCIFLEMLTRKLPICNRPMG</sequence>
<accession>A0A8K0FYC1</accession>
<keyword evidence="2" id="KW-1185">Reference proteome</keyword>
<name>A0A8K0FYC1_IGNLU</name>
<comment type="caution">
    <text evidence="1">The sequence shown here is derived from an EMBL/GenBank/DDBJ whole genome shotgun (WGS) entry which is preliminary data.</text>
</comment>
<gene>
    <name evidence="1" type="ORF">ILUMI_27048</name>
</gene>
<dbReference type="AlphaFoldDB" id="A0A8K0FYC1"/>
<proteinExistence type="predicted"/>
<evidence type="ECO:0000313" key="2">
    <source>
        <dbReference type="Proteomes" id="UP000801492"/>
    </source>
</evidence>
<reference evidence="1" key="1">
    <citation type="submission" date="2019-08" db="EMBL/GenBank/DDBJ databases">
        <title>The genome of the North American firefly Photinus pyralis.</title>
        <authorList>
            <consortium name="Photinus pyralis genome working group"/>
            <person name="Fallon T.R."/>
            <person name="Sander Lower S.E."/>
            <person name="Weng J.-K."/>
        </authorList>
    </citation>
    <scope>NUCLEOTIDE SEQUENCE</scope>
    <source>
        <strain evidence="1">TRF0915ILg1</strain>
        <tissue evidence="1">Whole body</tissue>
    </source>
</reference>
<organism evidence="1 2">
    <name type="scientific">Ignelater luminosus</name>
    <name type="common">Cucubano</name>
    <name type="synonym">Pyrophorus luminosus</name>
    <dbReference type="NCBI Taxonomy" id="2038154"/>
    <lineage>
        <taxon>Eukaryota</taxon>
        <taxon>Metazoa</taxon>
        <taxon>Ecdysozoa</taxon>
        <taxon>Arthropoda</taxon>
        <taxon>Hexapoda</taxon>
        <taxon>Insecta</taxon>
        <taxon>Pterygota</taxon>
        <taxon>Neoptera</taxon>
        <taxon>Endopterygota</taxon>
        <taxon>Coleoptera</taxon>
        <taxon>Polyphaga</taxon>
        <taxon>Elateriformia</taxon>
        <taxon>Elateroidea</taxon>
        <taxon>Elateridae</taxon>
        <taxon>Agrypninae</taxon>
        <taxon>Pyrophorini</taxon>
        <taxon>Ignelater</taxon>
    </lineage>
</organism>